<evidence type="ECO:0000256" key="2">
    <source>
        <dbReference type="ARBA" id="ARBA00022475"/>
    </source>
</evidence>
<dbReference type="GO" id="GO:0098552">
    <property type="term" value="C:side of membrane"/>
    <property type="evidence" value="ECO:0007669"/>
    <property type="project" value="UniProtKB-KW"/>
</dbReference>
<keyword evidence="2" id="KW-1003">Cell membrane</keyword>
<organism evidence="12 13">
    <name type="scientific">Citrus sinensis</name>
    <name type="common">Sweet orange</name>
    <name type="synonym">Citrus aurantium var. sinensis</name>
    <dbReference type="NCBI Taxonomy" id="2711"/>
    <lineage>
        <taxon>Eukaryota</taxon>
        <taxon>Viridiplantae</taxon>
        <taxon>Streptophyta</taxon>
        <taxon>Embryophyta</taxon>
        <taxon>Tracheophyta</taxon>
        <taxon>Spermatophyta</taxon>
        <taxon>Magnoliopsida</taxon>
        <taxon>eudicotyledons</taxon>
        <taxon>Gunneridae</taxon>
        <taxon>Pentapetalae</taxon>
        <taxon>rosids</taxon>
        <taxon>malvids</taxon>
        <taxon>Sapindales</taxon>
        <taxon>Rutaceae</taxon>
        <taxon>Aurantioideae</taxon>
        <taxon>Citrus</taxon>
    </lineage>
</organism>
<evidence type="ECO:0000256" key="6">
    <source>
        <dbReference type="ARBA" id="ARBA00023157"/>
    </source>
</evidence>
<evidence type="ECO:0000259" key="11">
    <source>
        <dbReference type="PROSITE" id="PS51485"/>
    </source>
</evidence>
<evidence type="ECO:0000256" key="9">
    <source>
        <dbReference type="ARBA" id="ARBA00035011"/>
    </source>
</evidence>
<feature type="domain" description="Phytocyanin" evidence="11">
    <location>
        <begin position="29"/>
        <end position="133"/>
    </location>
</feature>
<dbReference type="GO" id="GO:0009055">
    <property type="term" value="F:electron transfer activity"/>
    <property type="evidence" value="ECO:0007669"/>
    <property type="project" value="InterPro"/>
</dbReference>
<keyword evidence="13" id="KW-1185">Reference proteome</keyword>
<comment type="similarity">
    <text evidence="9">Belongs to the early nodulin-like (ENODL) family.</text>
</comment>
<dbReference type="InterPro" id="IPR041846">
    <property type="entry name" value="ENL_dom"/>
</dbReference>
<evidence type="ECO:0000313" key="12">
    <source>
        <dbReference type="EMBL" id="KDO67439.1"/>
    </source>
</evidence>
<dbReference type="GO" id="GO:0005886">
    <property type="term" value="C:plasma membrane"/>
    <property type="evidence" value="ECO:0000318"/>
    <property type="project" value="GO_Central"/>
</dbReference>
<evidence type="ECO:0000256" key="8">
    <source>
        <dbReference type="ARBA" id="ARBA00023288"/>
    </source>
</evidence>
<keyword evidence="4 10" id="KW-0732">Signal</keyword>
<evidence type="ECO:0000256" key="7">
    <source>
        <dbReference type="ARBA" id="ARBA00023180"/>
    </source>
</evidence>
<keyword evidence="5" id="KW-0472">Membrane</keyword>
<evidence type="ECO:0000256" key="10">
    <source>
        <dbReference type="SAM" id="SignalP"/>
    </source>
</evidence>
<feature type="chain" id="PRO_5001637220" description="Phytocyanin domain-containing protein" evidence="10">
    <location>
        <begin position="29"/>
        <end position="181"/>
    </location>
</feature>
<sequence>MAGFSRTLASSSLVLTSLVLFSISFCEARDILVGGKTDSWKIPSSQSDSLNQWAEKTRFQVGDSLVWKYDATRDSVLQVTKEAYLSCNTSSPVAEYRDGNTKVKLNKSGPFYFISGTKGSCEKGQKLIVVVMSSRRRYTGISPAPAPMEFDGPAVAPTSSAASFKASLVLALGGLLAWVLF</sequence>
<dbReference type="SMR" id="A0A067FJ50"/>
<dbReference type="EMBL" id="KK784897">
    <property type="protein sequence ID" value="KDO67439.1"/>
    <property type="molecule type" value="Genomic_DNA"/>
</dbReference>
<evidence type="ECO:0000256" key="5">
    <source>
        <dbReference type="ARBA" id="ARBA00023136"/>
    </source>
</evidence>
<dbReference type="PANTHER" id="PTHR33021">
    <property type="entry name" value="BLUE COPPER PROTEIN"/>
    <property type="match status" value="1"/>
</dbReference>
<dbReference type="eggNOG" id="ENOG502RZS4">
    <property type="taxonomic scope" value="Eukaryota"/>
</dbReference>
<dbReference type="Gene3D" id="2.60.40.420">
    <property type="entry name" value="Cupredoxins - blue copper proteins"/>
    <property type="match status" value="1"/>
</dbReference>
<dbReference type="STRING" id="2711.A0A067FJ50"/>
<dbReference type="InterPro" id="IPR003245">
    <property type="entry name" value="Phytocyanin_dom"/>
</dbReference>
<feature type="signal peptide" evidence="10">
    <location>
        <begin position="1"/>
        <end position="28"/>
    </location>
</feature>
<evidence type="ECO:0000256" key="4">
    <source>
        <dbReference type="ARBA" id="ARBA00022729"/>
    </source>
</evidence>
<dbReference type="Pfam" id="PF02298">
    <property type="entry name" value="Cu_bind_like"/>
    <property type="match status" value="1"/>
</dbReference>
<evidence type="ECO:0000256" key="3">
    <source>
        <dbReference type="ARBA" id="ARBA00022622"/>
    </source>
</evidence>
<keyword evidence="6" id="KW-1015">Disulfide bond</keyword>
<dbReference type="FunFam" id="2.60.40.420:FF:000069">
    <property type="entry name" value="Early nodulin-like protein 1"/>
    <property type="match status" value="1"/>
</dbReference>
<reference evidence="12 13" key="1">
    <citation type="submission" date="2014-04" db="EMBL/GenBank/DDBJ databases">
        <authorList>
            <consortium name="International Citrus Genome Consortium"/>
            <person name="Gmitter F."/>
            <person name="Chen C."/>
            <person name="Farmerie W."/>
            <person name="Harkins T."/>
            <person name="Desany B."/>
            <person name="Mohiuddin M."/>
            <person name="Kodira C."/>
            <person name="Borodovsky M."/>
            <person name="Lomsadze A."/>
            <person name="Burns P."/>
            <person name="Jenkins J."/>
            <person name="Prochnik S."/>
            <person name="Shu S."/>
            <person name="Chapman J."/>
            <person name="Pitluck S."/>
            <person name="Schmutz J."/>
            <person name="Rokhsar D."/>
        </authorList>
    </citation>
    <scope>NUCLEOTIDE SEQUENCE</scope>
</reference>
<gene>
    <name evidence="12" type="ORF">CISIN_1g030240mg</name>
</gene>
<comment type="subcellular location">
    <subcellularLocation>
        <location evidence="1">Cell membrane</location>
        <topology evidence="1">Lipid-anchor</topology>
        <topology evidence="1">GPI-anchor</topology>
    </subcellularLocation>
</comment>
<dbReference type="PaxDb" id="2711-XP_006483485.1"/>
<keyword evidence="3" id="KW-0336">GPI-anchor</keyword>
<name>A0A067FJ50_CITSI</name>
<dbReference type="AlphaFoldDB" id="A0A067FJ50"/>
<proteinExistence type="inferred from homology"/>
<keyword evidence="8" id="KW-0449">Lipoprotein</keyword>
<accession>A0A067FJ50</accession>
<dbReference type="SUPFAM" id="SSF49503">
    <property type="entry name" value="Cupredoxins"/>
    <property type="match status" value="1"/>
</dbReference>
<dbReference type="PROSITE" id="PS51485">
    <property type="entry name" value="PHYTOCYANIN"/>
    <property type="match status" value="1"/>
</dbReference>
<evidence type="ECO:0000313" key="13">
    <source>
        <dbReference type="Proteomes" id="UP000027120"/>
    </source>
</evidence>
<dbReference type="InterPro" id="IPR008972">
    <property type="entry name" value="Cupredoxin"/>
</dbReference>
<dbReference type="CDD" id="cd11019">
    <property type="entry name" value="OsENODL1_like"/>
    <property type="match status" value="1"/>
</dbReference>
<dbReference type="PANTHER" id="PTHR33021:SF197">
    <property type="entry name" value="EARLY NODULIN-LIKE PROTEIN 13"/>
    <property type="match status" value="1"/>
</dbReference>
<keyword evidence="7" id="KW-0325">Glycoprotein</keyword>
<dbReference type="Proteomes" id="UP000027120">
    <property type="component" value="Unassembled WGS sequence"/>
</dbReference>
<evidence type="ECO:0000256" key="1">
    <source>
        <dbReference type="ARBA" id="ARBA00004609"/>
    </source>
</evidence>
<protein>
    <recommendedName>
        <fullName evidence="11">Phytocyanin domain-containing protein</fullName>
    </recommendedName>
</protein>
<dbReference type="InterPro" id="IPR039391">
    <property type="entry name" value="Phytocyanin-like"/>
</dbReference>